<dbReference type="Gene3D" id="3.40.50.450">
    <property type="match status" value="1"/>
</dbReference>
<dbReference type="SUPFAM" id="SSF47781">
    <property type="entry name" value="RuvA domain 2-like"/>
    <property type="match status" value="1"/>
</dbReference>
<feature type="domain" description="DprA winged helix" evidence="3">
    <location>
        <begin position="316"/>
        <end position="372"/>
    </location>
</feature>
<dbReference type="PANTHER" id="PTHR43022:SF1">
    <property type="entry name" value="PROTEIN SMF"/>
    <property type="match status" value="1"/>
</dbReference>
<dbReference type="RefSeq" id="WP_015194103.1">
    <property type="nucleotide sequence ID" value="NC_019748.1"/>
</dbReference>
<dbReference type="Proteomes" id="UP000010473">
    <property type="component" value="Chromosome"/>
</dbReference>
<dbReference type="OrthoDB" id="9785707at2"/>
<evidence type="ECO:0000313" key="4">
    <source>
        <dbReference type="EMBL" id="AFZ36436.1"/>
    </source>
</evidence>
<dbReference type="InterPro" id="IPR003488">
    <property type="entry name" value="DprA"/>
</dbReference>
<dbReference type="Pfam" id="PF02481">
    <property type="entry name" value="DNA_processg_A"/>
    <property type="match status" value="1"/>
</dbReference>
<accession>K9XWH7</accession>
<dbReference type="PATRIC" id="fig|111780.3.peg.3033"/>
<dbReference type="Pfam" id="PF17782">
    <property type="entry name" value="WHD_DprA"/>
    <property type="match status" value="1"/>
</dbReference>
<dbReference type="Gene3D" id="1.10.10.10">
    <property type="entry name" value="Winged helix-like DNA-binding domain superfamily/Winged helix DNA-binding domain"/>
    <property type="match status" value="1"/>
</dbReference>
<dbReference type="InterPro" id="IPR010994">
    <property type="entry name" value="RuvA_2-like"/>
</dbReference>
<dbReference type="KEGG" id="scs:Sta7437_2917"/>
<dbReference type="AlphaFoldDB" id="K9XWH7"/>
<dbReference type="PANTHER" id="PTHR43022">
    <property type="entry name" value="PROTEIN SMF"/>
    <property type="match status" value="1"/>
</dbReference>
<dbReference type="InterPro" id="IPR041614">
    <property type="entry name" value="DprA_WH"/>
</dbReference>
<dbReference type="STRING" id="111780.Sta7437_2917"/>
<feature type="domain" description="Smf/DprA SLOG" evidence="2">
    <location>
        <begin position="81"/>
        <end position="293"/>
    </location>
</feature>
<organism evidence="4 5">
    <name type="scientific">Stanieria cyanosphaera (strain ATCC 29371 / PCC 7437)</name>
    <dbReference type="NCBI Taxonomy" id="111780"/>
    <lineage>
        <taxon>Bacteria</taxon>
        <taxon>Bacillati</taxon>
        <taxon>Cyanobacteriota</taxon>
        <taxon>Cyanophyceae</taxon>
        <taxon>Pleurocapsales</taxon>
        <taxon>Dermocarpellaceae</taxon>
        <taxon>Stanieria</taxon>
    </lineage>
</organism>
<evidence type="ECO:0000259" key="3">
    <source>
        <dbReference type="Pfam" id="PF17782"/>
    </source>
</evidence>
<proteinExistence type="inferred from homology"/>
<name>K9XWH7_STAC7</name>
<dbReference type="InterPro" id="IPR057666">
    <property type="entry name" value="DrpA_SLOG"/>
</dbReference>
<dbReference type="InterPro" id="IPR036388">
    <property type="entry name" value="WH-like_DNA-bd_sf"/>
</dbReference>
<dbReference type="HOGENOM" id="CLU_029601_0_3_3"/>
<evidence type="ECO:0000259" key="2">
    <source>
        <dbReference type="Pfam" id="PF02481"/>
    </source>
</evidence>
<protein>
    <submittedName>
        <fullName evidence="4">DNA protecting protein DprA</fullName>
    </submittedName>
</protein>
<comment type="similarity">
    <text evidence="1">Belongs to the DprA/Smf family.</text>
</comment>
<dbReference type="eggNOG" id="COG0758">
    <property type="taxonomic scope" value="Bacteria"/>
</dbReference>
<evidence type="ECO:0000313" key="5">
    <source>
        <dbReference type="Proteomes" id="UP000010473"/>
    </source>
</evidence>
<dbReference type="NCBIfam" id="TIGR00732">
    <property type="entry name" value="dprA"/>
    <property type="match status" value="1"/>
</dbReference>
<reference evidence="5" key="1">
    <citation type="journal article" date="2013" name="Proc. Natl. Acad. Sci. U.S.A.">
        <title>Improving the coverage of the cyanobacterial phylum using diversity-driven genome sequencing.</title>
        <authorList>
            <person name="Shih P.M."/>
            <person name="Wu D."/>
            <person name="Latifi A."/>
            <person name="Axen S.D."/>
            <person name="Fewer D.P."/>
            <person name="Talla E."/>
            <person name="Calteau A."/>
            <person name="Cai F."/>
            <person name="Tandeau de Marsac N."/>
            <person name="Rippka R."/>
            <person name="Herdman M."/>
            <person name="Sivonen K."/>
            <person name="Coursin T."/>
            <person name="Laurent T."/>
            <person name="Goodwin L."/>
            <person name="Nolan M."/>
            <person name="Davenport K.W."/>
            <person name="Han C.S."/>
            <person name="Rubin E.M."/>
            <person name="Eisen J.A."/>
            <person name="Woyke T."/>
            <person name="Gugger M."/>
            <person name="Kerfeld C.A."/>
        </authorList>
    </citation>
    <scope>NUCLEOTIDE SEQUENCE [LARGE SCALE GENOMIC DNA]</scope>
    <source>
        <strain evidence="5">ATCC 29371 / PCC 7437</strain>
    </source>
</reference>
<dbReference type="GO" id="GO:0009294">
    <property type="term" value="P:DNA-mediated transformation"/>
    <property type="evidence" value="ECO:0007669"/>
    <property type="project" value="InterPro"/>
</dbReference>
<dbReference type="SUPFAM" id="SSF102405">
    <property type="entry name" value="MCP/YpsA-like"/>
    <property type="match status" value="1"/>
</dbReference>
<dbReference type="EMBL" id="CP003653">
    <property type="protein sequence ID" value="AFZ36436.1"/>
    <property type="molecule type" value="Genomic_DNA"/>
</dbReference>
<gene>
    <name evidence="4" type="ordered locus">Sta7437_2917</name>
</gene>
<keyword evidence="5" id="KW-1185">Reference proteome</keyword>
<sequence length="378" mass="41604">MLNEERGYWLAWSKIPGVGPILLQRVKQHFGTLHQAWAAPITNFAEIEGFGSKLIATINKSRLQIDPQKLLAEHTLHNSHFWTPADSEYPRLLLEIPSPPSILYYRGKIQPEENQGLTPCIGIVGTRYPTEYGRRWTRKISTILVKHGFTIISGMAAGIDTEAHRACLEAGGRTVAVLGTGVDLVYPASNQKLSEEIQQQGLIISEYSAKTKPDRGNFPARNRIIAGLCRAVIIMEAPIKSGALITANFANDFGRDVYVLPGSLDNEQSLGCLGLLNRGANVILSEDHLLEMLGTIPKFDLKLNQTKTQPTESQQLSLPQLEPELAQIINLMTHEAISFDLLVEQTGLATSTVLASLSQLELMGLITQLPGMRYSTTS</sequence>
<evidence type="ECO:0000256" key="1">
    <source>
        <dbReference type="ARBA" id="ARBA00006525"/>
    </source>
</evidence>